<organism evidence="2 3">
    <name type="scientific">Rhodocyclus tenuis</name>
    <name type="common">Rhodospirillum tenue</name>
    <dbReference type="NCBI Taxonomy" id="1066"/>
    <lineage>
        <taxon>Bacteria</taxon>
        <taxon>Pseudomonadati</taxon>
        <taxon>Pseudomonadota</taxon>
        <taxon>Betaproteobacteria</taxon>
        <taxon>Rhodocyclales</taxon>
        <taxon>Rhodocyclaceae</taxon>
        <taxon>Rhodocyclus</taxon>
    </lineage>
</organism>
<evidence type="ECO:0000259" key="1">
    <source>
        <dbReference type="Pfam" id="PF12146"/>
    </source>
</evidence>
<reference evidence="2 3" key="1">
    <citation type="submission" date="2020-08" db="EMBL/GenBank/DDBJ databases">
        <title>Genome sequencing of Purple Non-Sulfur Bacteria from various extreme environments.</title>
        <authorList>
            <person name="Mayer M."/>
        </authorList>
    </citation>
    <scope>NUCLEOTIDE SEQUENCE [LARGE SCALE GENOMIC DNA]</scope>
    <source>
        <strain evidence="2 3">2761</strain>
    </source>
</reference>
<protein>
    <recommendedName>
        <fullName evidence="1">Serine aminopeptidase S33 domain-containing protein</fullName>
    </recommendedName>
</protein>
<dbReference type="InterPro" id="IPR053145">
    <property type="entry name" value="AB_hydrolase_Est10"/>
</dbReference>
<dbReference type="AlphaFoldDB" id="A0A840G328"/>
<dbReference type="EMBL" id="JACIGE010000014">
    <property type="protein sequence ID" value="MBB4248807.1"/>
    <property type="molecule type" value="Genomic_DNA"/>
</dbReference>
<dbReference type="Gene3D" id="3.40.50.1820">
    <property type="entry name" value="alpha/beta hydrolase"/>
    <property type="match status" value="1"/>
</dbReference>
<sequence>MGGFDLPSVAGQERLFSPVSRSGQSAVLRVCYWRYFVWGSVKIQPSPVDSPLPSKEPMKLGCFACVALLIAVSTCHANPVDAVLEARGPSGPLNGTMLSASTYSGSVVLIISGSGPIDRDGNSPSGIKASTYRLLAESLADQGISTVRVDKRGMFASAAAAADPNAVTISDYAADVHSWVESIRSRTGTSCVWLLGHSEGALVTLVAAKNPSRLCGLVLIAAPGRPIGEVLREQLKSNPANASLLDQAFAAIEALEAGKHVDTRTMSPALLPLFRPQVQDFLIDEFAYDPAELLANTTLPVLIIHGKRDLQVGEHDAFRLKGANAKAELSLLNNTNHVLKVVTSDDRRINISTYTDPNLPLAPSVADTIVRFIKAVPSDR</sequence>
<dbReference type="SUPFAM" id="SSF53474">
    <property type="entry name" value="alpha/beta-Hydrolases"/>
    <property type="match status" value="1"/>
</dbReference>
<accession>A0A840G328</accession>
<dbReference type="InterPro" id="IPR029058">
    <property type="entry name" value="AB_hydrolase_fold"/>
</dbReference>
<dbReference type="RefSeq" id="WP_221227811.1">
    <property type="nucleotide sequence ID" value="NZ_JACIGE010000014.1"/>
</dbReference>
<dbReference type="InterPro" id="IPR022742">
    <property type="entry name" value="Hydrolase_4"/>
</dbReference>
<gene>
    <name evidence="2" type="ORF">GGD90_003207</name>
</gene>
<feature type="domain" description="Serine aminopeptidase S33" evidence="1">
    <location>
        <begin position="129"/>
        <end position="225"/>
    </location>
</feature>
<dbReference type="Proteomes" id="UP000587070">
    <property type="component" value="Unassembled WGS sequence"/>
</dbReference>
<dbReference type="PANTHER" id="PTHR43265">
    <property type="entry name" value="ESTERASE ESTD"/>
    <property type="match status" value="1"/>
</dbReference>
<proteinExistence type="predicted"/>
<keyword evidence="3" id="KW-1185">Reference proteome</keyword>
<comment type="caution">
    <text evidence="2">The sequence shown here is derived from an EMBL/GenBank/DDBJ whole genome shotgun (WGS) entry which is preliminary data.</text>
</comment>
<evidence type="ECO:0000313" key="3">
    <source>
        <dbReference type="Proteomes" id="UP000587070"/>
    </source>
</evidence>
<name>A0A840G328_RHOTE</name>
<evidence type="ECO:0000313" key="2">
    <source>
        <dbReference type="EMBL" id="MBB4248807.1"/>
    </source>
</evidence>
<dbReference type="GO" id="GO:0052689">
    <property type="term" value="F:carboxylic ester hydrolase activity"/>
    <property type="evidence" value="ECO:0007669"/>
    <property type="project" value="TreeGrafter"/>
</dbReference>
<dbReference type="PANTHER" id="PTHR43265:SF1">
    <property type="entry name" value="ESTERASE ESTD"/>
    <property type="match status" value="1"/>
</dbReference>
<dbReference type="Pfam" id="PF12146">
    <property type="entry name" value="Hydrolase_4"/>
    <property type="match status" value="1"/>
</dbReference>